<gene>
    <name evidence="6" type="ordered locus">Trad_2694</name>
</gene>
<dbReference type="InterPro" id="IPR039424">
    <property type="entry name" value="SBP_5"/>
</dbReference>
<dbReference type="PANTHER" id="PTHR30290:SF9">
    <property type="entry name" value="OLIGOPEPTIDE-BINDING PROTEIN APPA"/>
    <property type="match status" value="1"/>
</dbReference>
<feature type="chain" id="PRO_5003094304" evidence="4">
    <location>
        <begin position="23"/>
        <end position="504"/>
    </location>
</feature>
<dbReference type="PANTHER" id="PTHR30290">
    <property type="entry name" value="PERIPLASMIC BINDING COMPONENT OF ABC TRANSPORTER"/>
    <property type="match status" value="1"/>
</dbReference>
<dbReference type="Pfam" id="PF00496">
    <property type="entry name" value="SBP_bac_5"/>
    <property type="match status" value="1"/>
</dbReference>
<evidence type="ECO:0000259" key="5">
    <source>
        <dbReference type="Pfam" id="PF00496"/>
    </source>
</evidence>
<protein>
    <submittedName>
        <fullName evidence="6">Extracellular solute-binding protein family 5</fullName>
    </submittedName>
</protein>
<organism evidence="6 7">
    <name type="scientific">Truepera radiovictrix (strain DSM 17093 / CIP 108686 / LMG 22925 / RQ-24)</name>
    <dbReference type="NCBI Taxonomy" id="649638"/>
    <lineage>
        <taxon>Bacteria</taxon>
        <taxon>Thermotogati</taxon>
        <taxon>Deinococcota</taxon>
        <taxon>Deinococci</taxon>
        <taxon>Trueperales</taxon>
        <taxon>Trueperaceae</taxon>
        <taxon>Truepera</taxon>
    </lineage>
</organism>
<dbReference type="AlphaFoldDB" id="D7CUX0"/>
<dbReference type="RefSeq" id="WP_013179158.1">
    <property type="nucleotide sequence ID" value="NC_014221.1"/>
</dbReference>
<dbReference type="GO" id="GO:0043190">
    <property type="term" value="C:ATP-binding cassette (ABC) transporter complex"/>
    <property type="evidence" value="ECO:0007669"/>
    <property type="project" value="InterPro"/>
</dbReference>
<dbReference type="Gene3D" id="3.10.105.10">
    <property type="entry name" value="Dipeptide-binding Protein, Domain 3"/>
    <property type="match status" value="1"/>
</dbReference>
<dbReference type="GO" id="GO:0042597">
    <property type="term" value="C:periplasmic space"/>
    <property type="evidence" value="ECO:0007669"/>
    <property type="project" value="UniProtKB-ARBA"/>
</dbReference>
<comment type="similarity">
    <text evidence="1">Belongs to the bacterial solute-binding protein 5 family.</text>
</comment>
<dbReference type="GO" id="GO:1904680">
    <property type="term" value="F:peptide transmembrane transporter activity"/>
    <property type="evidence" value="ECO:0007669"/>
    <property type="project" value="TreeGrafter"/>
</dbReference>
<dbReference type="GO" id="GO:0015833">
    <property type="term" value="P:peptide transport"/>
    <property type="evidence" value="ECO:0007669"/>
    <property type="project" value="TreeGrafter"/>
</dbReference>
<dbReference type="InterPro" id="IPR000914">
    <property type="entry name" value="SBP_5_dom"/>
</dbReference>
<evidence type="ECO:0000256" key="1">
    <source>
        <dbReference type="ARBA" id="ARBA00005695"/>
    </source>
</evidence>
<dbReference type="SUPFAM" id="SSF53850">
    <property type="entry name" value="Periplasmic binding protein-like II"/>
    <property type="match status" value="1"/>
</dbReference>
<keyword evidence="7" id="KW-1185">Reference proteome</keyword>
<evidence type="ECO:0000256" key="4">
    <source>
        <dbReference type="SAM" id="SignalP"/>
    </source>
</evidence>
<evidence type="ECO:0000313" key="7">
    <source>
        <dbReference type="Proteomes" id="UP000000379"/>
    </source>
</evidence>
<dbReference type="EMBL" id="CP002049">
    <property type="protein sequence ID" value="ADI15797.1"/>
    <property type="molecule type" value="Genomic_DNA"/>
</dbReference>
<feature type="signal peptide" evidence="4">
    <location>
        <begin position="1"/>
        <end position="22"/>
    </location>
</feature>
<keyword evidence="3 4" id="KW-0732">Signal</keyword>
<evidence type="ECO:0000313" key="6">
    <source>
        <dbReference type="EMBL" id="ADI15797.1"/>
    </source>
</evidence>
<dbReference type="HOGENOM" id="CLU_017028_7_4_0"/>
<evidence type="ECO:0000256" key="2">
    <source>
        <dbReference type="ARBA" id="ARBA00022448"/>
    </source>
</evidence>
<feature type="domain" description="Solute-binding protein family 5" evidence="5">
    <location>
        <begin position="65"/>
        <end position="421"/>
    </location>
</feature>
<sequence length="504" mass="55211">MKRIVSGLTVLGLFWAGALAQAQTITVGQGADAVTLDPHGTNDQPSARVMRQIYDTLIIQQEDLELVPGLAESWEQLDDTTWEFTLREGVTFHNGEPLTADDVVFTFNRLTDPEVAAPAAFLLGFVESVEAADERTVRITTQYPFAPILAHLSHTATSILNEQAVTEAGEDYGTTTVVGTGPFSFVRWEPATQIVLERNDDWWGGEVLPERVVFRPIIEGTVRAIELETGGIDIAYGLEPTDANRIEGGGVPGVRLETVETLSTNYIGFNVQKEPFDDVRVRQAINHAVDVDLIIEAVLEGRAIPATGPIAPAVFGARTDLEPYAYDPERARELLAEAGLEGGFSTTIWTNDNPTRIQIAEIVQAMLLDVGINVDVQVLEWGTYLADTAEGLHDMFILGWVSVTGDADYGLYSLFHSEQMGNPGNRTFFANERVDELLDLGRSSADEEERLAAYAEAQEIILEEAPWLFLNITVEDNGVRDNVEGFVPHPAGHHRLHSVTITGS</sequence>
<reference evidence="6 7" key="2">
    <citation type="journal article" date="2011" name="Stand. Genomic Sci.">
        <title>Complete genome sequence of Truepera radiovictrix type strain (RQ-24).</title>
        <authorList>
            <person name="Ivanova N."/>
            <person name="Rohde C."/>
            <person name="Munk C."/>
            <person name="Nolan M."/>
            <person name="Lucas S."/>
            <person name="Del Rio T.G."/>
            <person name="Tice H."/>
            <person name="Deshpande S."/>
            <person name="Cheng J.F."/>
            <person name="Tapia R."/>
            <person name="Han C."/>
            <person name="Goodwin L."/>
            <person name="Pitluck S."/>
            <person name="Liolios K."/>
            <person name="Mavromatis K."/>
            <person name="Mikhailova N."/>
            <person name="Pati A."/>
            <person name="Chen A."/>
            <person name="Palaniappan K."/>
            <person name="Land M."/>
            <person name="Hauser L."/>
            <person name="Chang Y.J."/>
            <person name="Jeffries C.D."/>
            <person name="Brambilla E."/>
            <person name="Rohde M."/>
            <person name="Goker M."/>
            <person name="Tindall B.J."/>
            <person name="Woyke T."/>
            <person name="Bristow J."/>
            <person name="Eisen J.A."/>
            <person name="Markowitz V."/>
            <person name="Hugenholtz P."/>
            <person name="Kyrpides N.C."/>
            <person name="Klenk H.P."/>
            <person name="Lapidus A."/>
        </authorList>
    </citation>
    <scope>NUCLEOTIDE SEQUENCE [LARGE SCALE GENOMIC DNA]</scope>
    <source>
        <strain evidence="7">DSM 17093 / CIP 108686 / LMG 22925 / RQ-24</strain>
    </source>
</reference>
<dbReference type="Proteomes" id="UP000000379">
    <property type="component" value="Chromosome"/>
</dbReference>
<dbReference type="eggNOG" id="COG0747">
    <property type="taxonomic scope" value="Bacteria"/>
</dbReference>
<reference evidence="7" key="1">
    <citation type="submission" date="2010-05" db="EMBL/GenBank/DDBJ databases">
        <title>The complete genome of Truepera radiovictris DSM 17093.</title>
        <authorList>
            <consortium name="US DOE Joint Genome Institute (JGI-PGF)"/>
            <person name="Lucas S."/>
            <person name="Copeland A."/>
            <person name="Lapidus A."/>
            <person name="Glavina del Rio T."/>
            <person name="Dalin E."/>
            <person name="Tice H."/>
            <person name="Bruce D."/>
            <person name="Goodwin L."/>
            <person name="Pitluck S."/>
            <person name="Kyrpides N."/>
            <person name="Mavromatis K."/>
            <person name="Ovchinnikova G."/>
            <person name="Munk A.C."/>
            <person name="Detter J.C."/>
            <person name="Han C."/>
            <person name="Tapia R."/>
            <person name="Land M."/>
            <person name="Hauser L."/>
            <person name="Markowitz V."/>
            <person name="Cheng J.-F."/>
            <person name="Hugenholtz P."/>
            <person name="Woyke T."/>
            <person name="Wu D."/>
            <person name="Tindall B."/>
            <person name="Pomrenke H.G."/>
            <person name="Brambilla E."/>
            <person name="Klenk H.-P."/>
            <person name="Eisen J.A."/>
        </authorList>
    </citation>
    <scope>NUCLEOTIDE SEQUENCE [LARGE SCALE GENOMIC DNA]</scope>
    <source>
        <strain evidence="7">DSM 17093 / CIP 108686 / LMG 22925 / RQ-24</strain>
    </source>
</reference>
<evidence type="ECO:0000256" key="3">
    <source>
        <dbReference type="ARBA" id="ARBA00022729"/>
    </source>
</evidence>
<dbReference type="Gene3D" id="3.40.190.10">
    <property type="entry name" value="Periplasmic binding protein-like II"/>
    <property type="match status" value="1"/>
</dbReference>
<dbReference type="STRING" id="649638.Trad_2694"/>
<accession>D7CUX0</accession>
<dbReference type="KEGG" id="tra:Trad_2694"/>
<keyword evidence="2" id="KW-0813">Transport</keyword>
<dbReference type="Gene3D" id="3.90.76.10">
    <property type="entry name" value="Dipeptide-binding Protein, Domain 1"/>
    <property type="match status" value="1"/>
</dbReference>
<dbReference type="InterPro" id="IPR030678">
    <property type="entry name" value="Peptide/Ni-bd"/>
</dbReference>
<proteinExistence type="inferred from homology"/>
<dbReference type="CDD" id="cd08499">
    <property type="entry name" value="PBP2_Ylib_like"/>
    <property type="match status" value="1"/>
</dbReference>
<name>D7CUX0_TRURR</name>
<dbReference type="PIRSF" id="PIRSF002741">
    <property type="entry name" value="MppA"/>
    <property type="match status" value="1"/>
</dbReference>